<evidence type="ECO:0000256" key="2">
    <source>
        <dbReference type="ARBA" id="ARBA00022771"/>
    </source>
</evidence>
<keyword evidence="2 4" id="KW-0863">Zinc-finger</keyword>
<feature type="compositionally biased region" description="Polar residues" evidence="5">
    <location>
        <begin position="470"/>
        <end position="490"/>
    </location>
</feature>
<evidence type="ECO:0000256" key="1">
    <source>
        <dbReference type="ARBA" id="ARBA00022723"/>
    </source>
</evidence>
<dbReference type="Proteomes" id="UP000794436">
    <property type="component" value="Unassembled WGS sequence"/>
</dbReference>
<dbReference type="PANTHER" id="PTHR13510">
    <property type="entry name" value="FYVE-FINGER-CONTAINING RAB5 EFFECTOR PROTEIN RABENOSYN-5-RELATED"/>
    <property type="match status" value="1"/>
</dbReference>
<feature type="compositionally biased region" description="Polar residues" evidence="5">
    <location>
        <begin position="565"/>
        <end position="574"/>
    </location>
</feature>
<dbReference type="CDD" id="cd00065">
    <property type="entry name" value="FYVE_like_SF"/>
    <property type="match status" value="1"/>
</dbReference>
<comment type="caution">
    <text evidence="7">The sequence shown here is derived from an EMBL/GenBank/DDBJ whole genome shotgun (WGS) entry which is preliminary data.</text>
</comment>
<feature type="domain" description="FYVE-type" evidence="6">
    <location>
        <begin position="285"/>
        <end position="347"/>
    </location>
</feature>
<dbReference type="InterPro" id="IPR052727">
    <property type="entry name" value="Rab4/Rab5_effector"/>
</dbReference>
<dbReference type="InterPro" id="IPR011011">
    <property type="entry name" value="Znf_FYVE_PHD"/>
</dbReference>
<dbReference type="AlphaFoldDB" id="A0A8K1FE94"/>
<dbReference type="InterPro" id="IPR017455">
    <property type="entry name" value="Znf_FYVE-rel"/>
</dbReference>
<evidence type="ECO:0000256" key="3">
    <source>
        <dbReference type="ARBA" id="ARBA00022833"/>
    </source>
</evidence>
<feature type="compositionally biased region" description="Low complexity" evidence="5">
    <location>
        <begin position="374"/>
        <end position="395"/>
    </location>
</feature>
<reference evidence="7" key="1">
    <citation type="submission" date="2019-03" db="EMBL/GenBank/DDBJ databases">
        <title>Long read genome sequence of the mycoparasitic Pythium oligandrum ATCC 38472 isolated from sugarbeet rhizosphere.</title>
        <authorList>
            <person name="Gaulin E."/>
        </authorList>
    </citation>
    <scope>NUCLEOTIDE SEQUENCE</scope>
    <source>
        <strain evidence="7">ATCC 38472_TT</strain>
    </source>
</reference>
<dbReference type="InterPro" id="IPR023393">
    <property type="entry name" value="START-like_dom_sf"/>
</dbReference>
<dbReference type="SUPFAM" id="SSF57903">
    <property type="entry name" value="FYVE/PHD zinc finger"/>
    <property type="match status" value="1"/>
</dbReference>
<feature type="region of interest" description="Disordered" evidence="5">
    <location>
        <begin position="562"/>
        <end position="581"/>
    </location>
</feature>
<dbReference type="PROSITE" id="PS50178">
    <property type="entry name" value="ZF_FYVE"/>
    <property type="match status" value="1"/>
</dbReference>
<keyword evidence="1" id="KW-0479">Metal-binding</keyword>
<evidence type="ECO:0000256" key="4">
    <source>
        <dbReference type="PROSITE-ProRule" id="PRU00091"/>
    </source>
</evidence>
<protein>
    <recommendedName>
        <fullName evidence="6">FYVE-type domain-containing protein</fullName>
    </recommendedName>
</protein>
<evidence type="ECO:0000256" key="5">
    <source>
        <dbReference type="SAM" id="MobiDB-lite"/>
    </source>
</evidence>
<keyword evidence="8" id="KW-1185">Reference proteome</keyword>
<evidence type="ECO:0000259" key="6">
    <source>
        <dbReference type="PROSITE" id="PS50178"/>
    </source>
</evidence>
<evidence type="ECO:0000313" key="7">
    <source>
        <dbReference type="EMBL" id="TMW59176.1"/>
    </source>
</evidence>
<dbReference type="Gene3D" id="3.30.530.20">
    <property type="match status" value="1"/>
</dbReference>
<organism evidence="7 8">
    <name type="scientific">Pythium oligandrum</name>
    <name type="common">Mycoparasitic fungus</name>
    <dbReference type="NCBI Taxonomy" id="41045"/>
    <lineage>
        <taxon>Eukaryota</taxon>
        <taxon>Sar</taxon>
        <taxon>Stramenopiles</taxon>
        <taxon>Oomycota</taxon>
        <taxon>Peronosporomycetes</taxon>
        <taxon>Pythiales</taxon>
        <taxon>Pythiaceae</taxon>
        <taxon>Pythium</taxon>
    </lineage>
</organism>
<proteinExistence type="predicted"/>
<dbReference type="EMBL" id="SPLM01000110">
    <property type="protein sequence ID" value="TMW59176.1"/>
    <property type="molecule type" value="Genomic_DNA"/>
</dbReference>
<feature type="region of interest" description="Disordered" evidence="5">
    <location>
        <begin position="371"/>
        <end position="395"/>
    </location>
</feature>
<accession>A0A8K1FE94</accession>
<dbReference type="OrthoDB" id="96857at2759"/>
<feature type="region of interest" description="Disordered" evidence="5">
    <location>
        <begin position="448"/>
        <end position="498"/>
    </location>
</feature>
<dbReference type="PANTHER" id="PTHR13510:SF44">
    <property type="entry name" value="RABENOSYN-5"/>
    <property type="match status" value="1"/>
</dbReference>
<evidence type="ECO:0000313" key="8">
    <source>
        <dbReference type="Proteomes" id="UP000794436"/>
    </source>
</evidence>
<gene>
    <name evidence="7" type="ORF">Poli38472_007321</name>
</gene>
<keyword evidence="3" id="KW-0862">Zinc</keyword>
<name>A0A8K1FE94_PYTOL</name>
<sequence length="581" mass="63756">MSVELPLPDNYFPPVILSRQEAAKWKQQVTELVQLSLEEEAPVLAARYELHDADRWKLIKEREQLRVYQPRRSSRLRKASGSTPNMQAVMAIGTLDGTIEDAIYGVHQTNSQDFRASASFLNPGALDAALLHVFECGTLADPYRSLALKWRVIQTSGTTLIKNRDGCVLEYIGIDRDSNGRRYAFHISESVDTASCPSFHPKAGIIRADCHTRVIYRQISPGRIGIYFRGEYAPGGHIAGIFARKTVADIALSVGRSVACAQAKRLTTLAFRTSPIFQNRVKRRELPHNECSICSKRPSVLSTKSMTWCKICGAPVCTSCRSRKPLLAEENKKVRVSCCKQCIVAAKNLKVDPLQPLELVPAAKLKKHGAGILSSSSSSTGRPSPTSQQSYTSYTSEDFNGLGHGMSTYSICDDFAETPLSNSTYSGESDLNEEIVLLESTEMTALREEDEGDADIPTLGALPADKSRGYTDSIQTTSQELSTYPQSTFAPPTAQRGPKAMANDRLALYTQMLELREKAEDIYSMTQANAILGRDTLAQSVVPSASLYGTYALGQSMGYPDSFYGASSTQNQGPSRDRIAN</sequence>
<dbReference type="GO" id="GO:0008270">
    <property type="term" value="F:zinc ion binding"/>
    <property type="evidence" value="ECO:0007669"/>
    <property type="project" value="UniProtKB-KW"/>
</dbReference>